<feature type="transmembrane region" description="Helical" evidence="4">
    <location>
        <begin position="9"/>
        <end position="28"/>
    </location>
</feature>
<dbReference type="InterPro" id="IPR019734">
    <property type="entry name" value="TPR_rpt"/>
</dbReference>
<feature type="transmembrane region" description="Helical" evidence="4">
    <location>
        <begin position="166"/>
        <end position="188"/>
    </location>
</feature>
<gene>
    <name evidence="5" type="ORF">AVDCRST_MAG74-3273</name>
</gene>
<sequence>MSEIIDKGSWLFAAVAVLLVSVAFYATVNAKLQAAYAIPNFYEFYQPDFYGGEESAAQYEKALTDYQKTMAQRQIIPVVGDSFFHFFSFEPGGFFQPLLSLSIFYVPAVILLIGFFGGAGGFNLILGRDYGTLAVCSLMAWAAAHLPFALAGIALSSLAVSPLVYFSMWLASSVLFGVLMVFALRVVFGAKYGTAVLVVGAAWLAFSLGMYVFRYVSPWLFSPFLLVYAYIYFGGRLSGEVSGFGNALRQKQNFKRFLHNATVNPKDADAHVQLALIYLQRKQEAKALEHLNKAVEIDAGEIDANYELGKIAKQNKDLQKALNHFSVVVEQNDKHALSEIWREIGATYLAANMLDEAREALEKFVERRAFDPEGLYYLGSVFKAQGESDKARETFDQAIESARGSPDFRRRELRHWSKLAQKEI</sequence>
<keyword evidence="1" id="KW-0677">Repeat</keyword>
<accession>A0A6J4Q143</accession>
<evidence type="ECO:0000256" key="3">
    <source>
        <dbReference type="PROSITE-ProRule" id="PRU00339"/>
    </source>
</evidence>
<evidence type="ECO:0000256" key="2">
    <source>
        <dbReference type="ARBA" id="ARBA00022803"/>
    </source>
</evidence>
<keyword evidence="4" id="KW-0472">Membrane</keyword>
<protein>
    <submittedName>
        <fullName evidence="5">Uncharacterized protein</fullName>
    </submittedName>
</protein>
<dbReference type="SMART" id="SM00028">
    <property type="entry name" value="TPR"/>
    <property type="match status" value="4"/>
</dbReference>
<feature type="transmembrane region" description="Helical" evidence="4">
    <location>
        <begin position="138"/>
        <end position="160"/>
    </location>
</feature>
<keyword evidence="4" id="KW-1133">Transmembrane helix</keyword>
<feature type="transmembrane region" description="Helical" evidence="4">
    <location>
        <begin position="219"/>
        <end position="239"/>
    </location>
</feature>
<organism evidence="5">
    <name type="scientific">uncultured Pyrinomonadaceae bacterium</name>
    <dbReference type="NCBI Taxonomy" id="2283094"/>
    <lineage>
        <taxon>Bacteria</taxon>
        <taxon>Pseudomonadati</taxon>
        <taxon>Acidobacteriota</taxon>
        <taxon>Blastocatellia</taxon>
        <taxon>Blastocatellales</taxon>
        <taxon>Pyrinomonadaceae</taxon>
        <taxon>environmental samples</taxon>
    </lineage>
</organism>
<proteinExistence type="predicted"/>
<feature type="repeat" description="TPR" evidence="3">
    <location>
        <begin position="268"/>
        <end position="301"/>
    </location>
</feature>
<dbReference type="AlphaFoldDB" id="A0A6J4Q143"/>
<dbReference type="PANTHER" id="PTHR44858">
    <property type="entry name" value="TETRATRICOPEPTIDE REPEAT PROTEIN 6"/>
    <property type="match status" value="1"/>
</dbReference>
<dbReference type="InterPro" id="IPR006597">
    <property type="entry name" value="Sel1-like"/>
</dbReference>
<feature type="transmembrane region" description="Helical" evidence="4">
    <location>
        <begin position="103"/>
        <end position="126"/>
    </location>
</feature>
<dbReference type="EMBL" id="CADCUR010000285">
    <property type="protein sequence ID" value="CAA9425066.1"/>
    <property type="molecule type" value="Genomic_DNA"/>
</dbReference>
<dbReference type="Pfam" id="PF13432">
    <property type="entry name" value="TPR_16"/>
    <property type="match status" value="2"/>
</dbReference>
<evidence type="ECO:0000256" key="4">
    <source>
        <dbReference type="SAM" id="Phobius"/>
    </source>
</evidence>
<evidence type="ECO:0000256" key="1">
    <source>
        <dbReference type="ARBA" id="ARBA00022737"/>
    </source>
</evidence>
<keyword evidence="4" id="KW-0812">Transmembrane</keyword>
<keyword evidence="2 3" id="KW-0802">TPR repeat</keyword>
<dbReference type="InterPro" id="IPR050498">
    <property type="entry name" value="Ycf3"/>
</dbReference>
<dbReference type="PANTHER" id="PTHR44858:SF1">
    <property type="entry name" value="UDP-N-ACETYLGLUCOSAMINE--PEPTIDE N-ACETYLGLUCOSAMINYLTRANSFERASE SPINDLY-RELATED"/>
    <property type="match status" value="1"/>
</dbReference>
<dbReference type="Gene3D" id="1.25.40.10">
    <property type="entry name" value="Tetratricopeptide repeat domain"/>
    <property type="match status" value="1"/>
</dbReference>
<dbReference type="SUPFAM" id="SSF48452">
    <property type="entry name" value="TPR-like"/>
    <property type="match status" value="1"/>
</dbReference>
<feature type="transmembrane region" description="Helical" evidence="4">
    <location>
        <begin position="195"/>
        <end position="213"/>
    </location>
</feature>
<dbReference type="PROSITE" id="PS50005">
    <property type="entry name" value="TPR"/>
    <property type="match status" value="2"/>
</dbReference>
<dbReference type="SMART" id="SM00671">
    <property type="entry name" value="SEL1"/>
    <property type="match status" value="2"/>
</dbReference>
<feature type="repeat" description="TPR" evidence="3">
    <location>
        <begin position="372"/>
        <end position="405"/>
    </location>
</feature>
<name>A0A6J4Q143_9BACT</name>
<evidence type="ECO:0000313" key="5">
    <source>
        <dbReference type="EMBL" id="CAA9425066.1"/>
    </source>
</evidence>
<reference evidence="5" key="1">
    <citation type="submission" date="2020-02" db="EMBL/GenBank/DDBJ databases">
        <authorList>
            <person name="Meier V. D."/>
        </authorList>
    </citation>
    <scope>NUCLEOTIDE SEQUENCE</scope>
    <source>
        <strain evidence="5">AVDCRST_MAG74</strain>
    </source>
</reference>
<dbReference type="InterPro" id="IPR011990">
    <property type="entry name" value="TPR-like_helical_dom_sf"/>
</dbReference>